<dbReference type="InterPro" id="IPR005312">
    <property type="entry name" value="DUF1759"/>
</dbReference>
<feature type="region of interest" description="Disordered" evidence="1">
    <location>
        <begin position="447"/>
        <end position="473"/>
    </location>
</feature>
<dbReference type="InterPro" id="IPR043502">
    <property type="entry name" value="DNA/RNA_pol_sf"/>
</dbReference>
<dbReference type="InterPro" id="IPR001584">
    <property type="entry name" value="Integrase_cat-core"/>
</dbReference>
<dbReference type="CDD" id="cd00303">
    <property type="entry name" value="retropepsin_like"/>
    <property type="match status" value="1"/>
</dbReference>
<dbReference type="PANTHER" id="PTHR47331">
    <property type="entry name" value="PHD-TYPE DOMAIN-CONTAINING PROTEIN"/>
    <property type="match status" value="1"/>
</dbReference>
<dbReference type="Pfam" id="PF05380">
    <property type="entry name" value="Peptidase_A17"/>
    <property type="match status" value="1"/>
</dbReference>
<proteinExistence type="predicted"/>
<dbReference type="InterPro" id="IPR041588">
    <property type="entry name" value="Integrase_H2C2"/>
</dbReference>
<reference evidence="4" key="1">
    <citation type="journal article" date="2015" name="Proc. Natl. Acad. Sci. U.S.A.">
        <title>Genome sequence of the Asian Tiger mosquito, Aedes albopictus, reveals insights into its biology, genetics, and evolution.</title>
        <authorList>
            <person name="Chen X.G."/>
            <person name="Jiang X."/>
            <person name="Gu J."/>
            <person name="Xu M."/>
            <person name="Wu Y."/>
            <person name="Deng Y."/>
            <person name="Zhang C."/>
            <person name="Bonizzoni M."/>
            <person name="Dermauw W."/>
            <person name="Vontas J."/>
            <person name="Armbruster P."/>
            <person name="Huang X."/>
            <person name="Yang Y."/>
            <person name="Zhang H."/>
            <person name="He W."/>
            <person name="Peng H."/>
            <person name="Liu Y."/>
            <person name="Wu K."/>
            <person name="Chen J."/>
            <person name="Lirakis M."/>
            <person name="Topalis P."/>
            <person name="Van Leeuwen T."/>
            <person name="Hall A.B."/>
            <person name="Jiang X."/>
            <person name="Thorpe C."/>
            <person name="Mueller R.L."/>
            <person name="Sun C."/>
            <person name="Waterhouse R.M."/>
            <person name="Yan G."/>
            <person name="Tu Z.J."/>
            <person name="Fang X."/>
            <person name="James A.A."/>
        </authorList>
    </citation>
    <scope>NUCLEOTIDE SEQUENCE [LARGE SCALE GENOMIC DNA]</scope>
    <source>
        <strain evidence="4">Foshan</strain>
    </source>
</reference>
<evidence type="ECO:0000259" key="2">
    <source>
        <dbReference type="PROSITE" id="PS50994"/>
    </source>
</evidence>
<dbReference type="SUPFAM" id="SSF53098">
    <property type="entry name" value="Ribonuclease H-like"/>
    <property type="match status" value="1"/>
</dbReference>
<reference evidence="3" key="2">
    <citation type="submission" date="2025-05" db="UniProtKB">
        <authorList>
            <consortium name="EnsemblMetazoa"/>
        </authorList>
    </citation>
    <scope>IDENTIFICATION</scope>
    <source>
        <strain evidence="3">Foshan</strain>
    </source>
</reference>
<dbReference type="Pfam" id="PF18701">
    <property type="entry name" value="DUF5641"/>
    <property type="match status" value="1"/>
</dbReference>
<dbReference type="Gene3D" id="3.30.420.10">
    <property type="entry name" value="Ribonuclease H-like superfamily/Ribonuclease H"/>
    <property type="match status" value="1"/>
</dbReference>
<dbReference type="InterPro" id="IPR040676">
    <property type="entry name" value="DUF5641"/>
</dbReference>
<dbReference type="EnsemblMetazoa" id="AALFPA23_016800.R24525">
    <property type="protein sequence ID" value="AALFPA23_016800.P24525"/>
    <property type="gene ID" value="AALFPA23_016800"/>
</dbReference>
<organism evidence="3 4">
    <name type="scientific">Aedes albopictus</name>
    <name type="common">Asian tiger mosquito</name>
    <name type="synonym">Stegomyia albopicta</name>
    <dbReference type="NCBI Taxonomy" id="7160"/>
    <lineage>
        <taxon>Eukaryota</taxon>
        <taxon>Metazoa</taxon>
        <taxon>Ecdysozoa</taxon>
        <taxon>Arthropoda</taxon>
        <taxon>Hexapoda</taxon>
        <taxon>Insecta</taxon>
        <taxon>Pterygota</taxon>
        <taxon>Neoptera</taxon>
        <taxon>Endopterygota</taxon>
        <taxon>Diptera</taxon>
        <taxon>Nematocera</taxon>
        <taxon>Culicoidea</taxon>
        <taxon>Culicidae</taxon>
        <taxon>Culicinae</taxon>
        <taxon>Aedini</taxon>
        <taxon>Aedes</taxon>
        <taxon>Stegomyia</taxon>
    </lineage>
</organism>
<dbReference type="InterPro" id="IPR012337">
    <property type="entry name" value="RNaseH-like_sf"/>
</dbReference>
<dbReference type="SUPFAM" id="SSF56672">
    <property type="entry name" value="DNA/RNA polymerases"/>
    <property type="match status" value="1"/>
</dbReference>
<dbReference type="Gene3D" id="2.40.70.10">
    <property type="entry name" value="Acid Proteases"/>
    <property type="match status" value="1"/>
</dbReference>
<dbReference type="GeneID" id="134286679"/>
<evidence type="ECO:0000256" key="1">
    <source>
        <dbReference type="SAM" id="MobiDB-lite"/>
    </source>
</evidence>
<accession>A0ABM1ZB57</accession>
<dbReference type="InterPro" id="IPR021109">
    <property type="entry name" value="Peptidase_aspartic_dom_sf"/>
</dbReference>
<protein>
    <recommendedName>
        <fullName evidence="2">Integrase catalytic domain-containing protein</fullName>
    </recommendedName>
</protein>
<dbReference type="InterPro" id="IPR036397">
    <property type="entry name" value="RNaseH_sf"/>
</dbReference>
<feature type="compositionally biased region" description="Pro residues" evidence="1">
    <location>
        <begin position="449"/>
        <end position="464"/>
    </location>
</feature>
<keyword evidence="4" id="KW-1185">Reference proteome</keyword>
<dbReference type="Pfam" id="PF03564">
    <property type="entry name" value="DUF1759"/>
    <property type="match status" value="1"/>
</dbReference>
<evidence type="ECO:0000313" key="3">
    <source>
        <dbReference type="EnsemblMetazoa" id="AALFPA23_016800.P24525"/>
    </source>
</evidence>
<name>A0ABM1ZB57_AEDAL</name>
<dbReference type="PROSITE" id="PS50994">
    <property type="entry name" value="INTEGRASE"/>
    <property type="match status" value="1"/>
</dbReference>
<evidence type="ECO:0000313" key="4">
    <source>
        <dbReference type="Proteomes" id="UP000069940"/>
    </source>
</evidence>
<dbReference type="Proteomes" id="UP000069940">
    <property type="component" value="Unassembled WGS sequence"/>
</dbReference>
<dbReference type="Pfam" id="PF17921">
    <property type="entry name" value="Integrase_H2C2"/>
    <property type="match status" value="1"/>
</dbReference>
<feature type="domain" description="Integrase catalytic" evidence="2">
    <location>
        <begin position="1406"/>
        <end position="1606"/>
    </location>
</feature>
<dbReference type="RefSeq" id="XP_062704314.1">
    <property type="nucleotide sequence ID" value="XM_062848330.1"/>
</dbReference>
<sequence>MDELVRKRNVAFERLKRVHASVKHLAERETQAFEVHDRLRKLADMEENFDRIQAEIEEAVPPEELSSVLSVRSDYEQLFYITKGMVTKCLQVPDESVGANSERTVVESKSELKEAVRVLLETQRTLLSSQAVASTNMEELTEQIRLQKIEPMDTQVPSYSLPVFRGDRKQWASFKDLFLSGVNSKNLTSALKLQILMSHLEGDAKSLVSSYSITDANYTQVWDTLVEHFDKPKFTVAALVQEFCEQPAIKGSNLASLRKLVTTSDEVIRQLSALGPEFETRDPWLNYIVLKKLDDGLRSQWSQHIVDNDDPTFDDLLKFLKRKCEALETCAAFGGKPLDYVVKKEFSRDERKQNTVKKEIKSFNAVQHQSCPVCAASHRIYDCTVFKESSVSERRERVQQARLCFNCLRPNHCAKSCPSKSVCRTPNCQQRHHTMLCKASCETPTMTAPTPPEKASPSSSPSPLPTQKSDSVAADAKPAASCTTNVNNSSSVVIGLLPTALVRVKRADGQWKEVRVMIDSGSQASLITENCVTSIGLQRSNANLVVTGIASCSSETTRGAVQLEISSRFCYSPVVKVNAYVLSKFPQIVPNQRLDRERLKCLEPLQLADPDFDKPGKIDVILGADVFLAILEDGKVKDDAGLPVAINSTFGWIVAGQVFDASEVNCNTAIVSLSMDMDIDKSLRKFWEVEEVNQPKPLTQEEQQAVNIFNTTHQRDESGRFTVRLPFDADKPALGESLPAAVQRLKAMERRFARDPEFKRMYGDFMAEYLNLGHMERIPDDEVNVAPEKCFYLPHHGVMRQESVTTKLRVVFDGSCRSSTGISLNEKLLIGPNVTEDLPVVPTRFRSYAFAFMADAEKMYRQVRIHRDDVDYQRIVWRADPDKPIEYYRLLTVTYGTSCAPFLAIESLRQAARDSRTQYPNAANRVLKNFYVDDFLSGAATLEDALELKEDIDQVTSGAEADSVKALGIHWYPVTDSFGYRVNFDIDKPNTKRQLLSDSARLFDPLGWISPIIVRIKILYQTLWLQDLQWDDPLPAAINQEWNKIKTSLASIEDIRIPRWIVNHLGAVQLHGFADASESAYAAVVYARSKDRDNVCISLVASKTKVAPIQQVSLPRLELNAAALLVELMKQILESLDHLDVTCYAWTDSTVVLGENPADCASRGVLPTELVDHKLWWTGPSLLYSTEDTWKESAESIPFEEDVTEQRKVVAAATVATKPESNYEVEEYLLKRNGLLKVSQRVLAWVTRFKANLLSKLRGTEKTSGQLKAVEVYEANLQLARFAQREVFGEDMKHLRKGLPLSAKSQIKSLFPFIDGDGTLRVGGRLQNSELAFNLKHPVILPKSHRYTHLLISLLHQQNLHAGPTLLIATLNQFYWVIGCQSVVRSVVNSCVRCARWKAKTASQLMGSLPAVRTTSGRAFENVGVDYAGPVIIKASLLRSVKTVKSYIAVFVCLATKAVHLEAATDLSANTFIAALKRFCARRGLPNQLWSDNGTNFVGADRQLKELLASATFNSEVNQHLNNLGIQWNFITPSAPHMGGIWEGAVKSMKKHLRVVLGTAVLNFEELSTLLTQIEACLNSRPLCALSSSVDSCEALTPGHFIIGQPLKLVPEPGVSDVPTNRLDRYRQLRKLTEDFWERFRTEYIATLQPRTKWQKIGDNLRIGDLVLVKNDNTPPAHWELARVVATHPDRSGIVRNVSLQRGETIYQRPIHKLVVLPTD</sequence>
<dbReference type="InterPro" id="IPR008042">
    <property type="entry name" value="Retrotrans_Pao"/>
</dbReference>